<keyword evidence="1" id="KW-0472">Membrane</keyword>
<accession>A0A919MLL9</accession>
<dbReference type="Proteomes" id="UP000598174">
    <property type="component" value="Unassembled WGS sequence"/>
</dbReference>
<evidence type="ECO:0000313" key="2">
    <source>
        <dbReference type="EMBL" id="GIE12362.1"/>
    </source>
</evidence>
<keyword evidence="1" id="KW-0812">Transmembrane</keyword>
<evidence type="ECO:0000313" key="3">
    <source>
        <dbReference type="Proteomes" id="UP000598174"/>
    </source>
</evidence>
<gene>
    <name evidence="2" type="ORF">Afe05nite_42020</name>
</gene>
<protein>
    <submittedName>
        <fullName evidence="2">Uncharacterized protein</fullName>
    </submittedName>
</protein>
<sequence>MACSRPPGRGAWHSASRPPTDAEMRAIVAVIYPNLTAGDPGLVDDERGLAEVGTNVIDGVVITRADVLAGPRFPQATGTDNAIFGTVDGVVPGFVQAEVGEQDTDLAAAGRALAADGWRTGAADSRSVTAARDGWRLRLDNGGDFSYGDHDKPVSTLRVERRPTDAAVAVAALGWLLGCVAGWFKPDRVSIGHTGPALLTINTVIAAVGVLRGVVAIFGTGSFPVPWAAFELFLVRPLTLIGLLMTAAYLVTTRRFHEAMNRRAKALRGR</sequence>
<keyword evidence="3" id="KW-1185">Reference proteome</keyword>
<reference evidence="2" key="1">
    <citation type="submission" date="2021-01" db="EMBL/GenBank/DDBJ databases">
        <title>Whole genome shotgun sequence of Actinoplanes ferrugineus NBRC 15555.</title>
        <authorList>
            <person name="Komaki H."/>
            <person name="Tamura T."/>
        </authorList>
    </citation>
    <scope>NUCLEOTIDE SEQUENCE</scope>
    <source>
        <strain evidence="2">NBRC 15555</strain>
    </source>
</reference>
<comment type="caution">
    <text evidence="2">The sequence shown here is derived from an EMBL/GenBank/DDBJ whole genome shotgun (WGS) entry which is preliminary data.</text>
</comment>
<name>A0A919MLL9_9ACTN</name>
<feature type="transmembrane region" description="Helical" evidence="1">
    <location>
        <begin position="196"/>
        <end position="221"/>
    </location>
</feature>
<feature type="transmembrane region" description="Helical" evidence="1">
    <location>
        <begin position="233"/>
        <end position="252"/>
    </location>
</feature>
<organism evidence="2 3">
    <name type="scientific">Paractinoplanes ferrugineus</name>
    <dbReference type="NCBI Taxonomy" id="113564"/>
    <lineage>
        <taxon>Bacteria</taxon>
        <taxon>Bacillati</taxon>
        <taxon>Actinomycetota</taxon>
        <taxon>Actinomycetes</taxon>
        <taxon>Micromonosporales</taxon>
        <taxon>Micromonosporaceae</taxon>
        <taxon>Paractinoplanes</taxon>
    </lineage>
</organism>
<proteinExistence type="predicted"/>
<feature type="transmembrane region" description="Helical" evidence="1">
    <location>
        <begin position="166"/>
        <end position="184"/>
    </location>
</feature>
<dbReference type="EMBL" id="BOMM01000038">
    <property type="protein sequence ID" value="GIE12362.1"/>
    <property type="molecule type" value="Genomic_DNA"/>
</dbReference>
<dbReference type="AlphaFoldDB" id="A0A919MLL9"/>
<evidence type="ECO:0000256" key="1">
    <source>
        <dbReference type="SAM" id="Phobius"/>
    </source>
</evidence>
<keyword evidence="1" id="KW-1133">Transmembrane helix</keyword>